<evidence type="ECO:0000313" key="3">
    <source>
        <dbReference type="EMBL" id="POB45968.1"/>
    </source>
</evidence>
<dbReference type="InterPro" id="IPR000914">
    <property type="entry name" value="SBP_5_dom"/>
</dbReference>
<dbReference type="EMBL" id="PDGH01000112">
    <property type="protein sequence ID" value="POB45968.1"/>
    <property type="molecule type" value="Genomic_DNA"/>
</dbReference>
<sequence>MQYTKVSLATLAALSALSFQTFAQSLPSDLNWLTNKNEPLFASEEAKRGGTLTTYMVSFPQTLRSVGPDANSGLRHYFMDGAPKLAQRHPNTGKWIPQLADSWAFDADNKTVYFKLDKNAKWSDGESVTADDYVFMMKYYQSKDIIDPWYNDFFTNSIKEVVKYDDYTIAIKTATAQSDDALMVLINMPSNGVQPRPEHFFKGTKDDNKDGMPDNFVRAFNFKAEPTTAAYYMDNVEKGKRVTFKHVGEDWWGYSNRYYQNRYNVDKVRINVIRDQDIALKHFEKGSLDFFDMILPEYWHSKADSEGFEKGYIQKFWGYNQAPQGAGGLWMNTAMPLLDDINVRKGIMLSTDYDGMIMNIMRGDYSRKPHGLGFGHGQYDKPDNKAPEFDAEKAIAYFEKAGFDKIGADGIRVNEKGQRLSFAITYGYQSWTPRIAFLKEQAKLAGLEFTLNLVDGSSAFKYILEKKHQLAFLNMGSGEIPAYWEYLHSDNANKPQTNAHTNYSSPELDKLIEAYDAEFDQEKRFALSHQIQEYVAEANIIVPGYMVPYTRAVHWRWLKTPQTAMTKATENIFHPMDIGNFWIDKELKKETEKAMKSGKTFPKVAVVDDRYKM</sequence>
<dbReference type="InterPro" id="IPR039424">
    <property type="entry name" value="SBP_5"/>
</dbReference>
<evidence type="ECO:0000313" key="4">
    <source>
        <dbReference type="Proteomes" id="UP000237466"/>
    </source>
</evidence>
<keyword evidence="1" id="KW-0732">Signal</keyword>
<dbReference type="InterPro" id="IPR030678">
    <property type="entry name" value="Peptide/Ni-bd"/>
</dbReference>
<accession>A0A2S3R0G0</accession>
<dbReference type="PIRSF" id="PIRSF002741">
    <property type="entry name" value="MppA"/>
    <property type="match status" value="1"/>
</dbReference>
<protein>
    <submittedName>
        <fullName evidence="3">ABC transporter substrate-binding protein</fullName>
    </submittedName>
</protein>
<feature type="signal peptide" evidence="1">
    <location>
        <begin position="1"/>
        <end position="23"/>
    </location>
</feature>
<feature type="domain" description="Solute-binding protein family 5" evidence="2">
    <location>
        <begin position="95"/>
        <end position="483"/>
    </location>
</feature>
<proteinExistence type="predicted"/>
<feature type="chain" id="PRO_5015629184" evidence="1">
    <location>
        <begin position="24"/>
        <end position="613"/>
    </location>
</feature>
<gene>
    <name evidence="3" type="ORF">CRN52_15730</name>
</gene>
<dbReference type="GO" id="GO:1904680">
    <property type="term" value="F:peptide transmembrane transporter activity"/>
    <property type="evidence" value="ECO:0007669"/>
    <property type="project" value="TreeGrafter"/>
</dbReference>
<dbReference type="AlphaFoldDB" id="A0A2S3R0G0"/>
<dbReference type="Gene3D" id="3.10.105.10">
    <property type="entry name" value="Dipeptide-binding Protein, Domain 3"/>
    <property type="match status" value="1"/>
</dbReference>
<dbReference type="Gene3D" id="3.40.190.10">
    <property type="entry name" value="Periplasmic binding protein-like II"/>
    <property type="match status" value="1"/>
</dbReference>
<evidence type="ECO:0000259" key="2">
    <source>
        <dbReference type="Pfam" id="PF00496"/>
    </source>
</evidence>
<evidence type="ECO:0000256" key="1">
    <source>
        <dbReference type="SAM" id="SignalP"/>
    </source>
</evidence>
<dbReference type="SUPFAM" id="SSF53850">
    <property type="entry name" value="Periplasmic binding protein-like II"/>
    <property type="match status" value="1"/>
</dbReference>
<dbReference type="RefSeq" id="WP_103200729.1">
    <property type="nucleotide sequence ID" value="NZ_JASMUA010000004.1"/>
</dbReference>
<dbReference type="GO" id="GO:0030288">
    <property type="term" value="C:outer membrane-bounded periplasmic space"/>
    <property type="evidence" value="ECO:0007669"/>
    <property type="project" value="UniProtKB-ARBA"/>
</dbReference>
<dbReference type="Proteomes" id="UP000237466">
    <property type="component" value="Unassembled WGS sequence"/>
</dbReference>
<dbReference type="GO" id="GO:0015833">
    <property type="term" value="P:peptide transport"/>
    <property type="evidence" value="ECO:0007669"/>
    <property type="project" value="TreeGrafter"/>
</dbReference>
<dbReference type="Pfam" id="PF00496">
    <property type="entry name" value="SBP_bac_5"/>
    <property type="match status" value="1"/>
</dbReference>
<name>A0A2S3R0G0_VIBVL</name>
<dbReference type="PANTHER" id="PTHR30290">
    <property type="entry name" value="PERIPLASMIC BINDING COMPONENT OF ABC TRANSPORTER"/>
    <property type="match status" value="1"/>
</dbReference>
<reference evidence="3 4" key="1">
    <citation type="journal article" date="2018" name="Front. Microbiol.">
        <title>Phylogeny of Vibrio vulnificus from the Analysis of the Core-Genome: Implications for Intra-Species Taxonomy.</title>
        <authorList>
            <person name="Roig F.J."/>
            <person name="Gonzalez-Candelas F."/>
            <person name="Sanjuan E."/>
            <person name="Fouz B."/>
            <person name="Feil E.J."/>
            <person name="Llorens C."/>
            <person name="Baker-Austin C."/>
            <person name="Oliver J.D."/>
            <person name="Danin-Poleg Y."/>
            <person name="Gibas C.J."/>
            <person name="Kashi Y."/>
            <person name="Gulig P.A."/>
            <person name="Morrison S.S."/>
            <person name="Amaro C."/>
        </authorList>
    </citation>
    <scope>NUCLEOTIDE SEQUENCE [LARGE SCALE GENOMIC DNA]</scope>
    <source>
        <strain evidence="3 4">CECT4608</strain>
    </source>
</reference>
<organism evidence="3 4">
    <name type="scientific">Vibrio vulnificus</name>
    <dbReference type="NCBI Taxonomy" id="672"/>
    <lineage>
        <taxon>Bacteria</taxon>
        <taxon>Pseudomonadati</taxon>
        <taxon>Pseudomonadota</taxon>
        <taxon>Gammaproteobacteria</taxon>
        <taxon>Vibrionales</taxon>
        <taxon>Vibrionaceae</taxon>
        <taxon>Vibrio</taxon>
    </lineage>
</organism>
<comment type="caution">
    <text evidence="3">The sequence shown here is derived from an EMBL/GenBank/DDBJ whole genome shotgun (WGS) entry which is preliminary data.</text>
</comment>
<dbReference type="CDD" id="cd08497">
    <property type="entry name" value="MbnE-like"/>
    <property type="match status" value="1"/>
</dbReference>
<dbReference type="GO" id="GO:0043190">
    <property type="term" value="C:ATP-binding cassette (ABC) transporter complex"/>
    <property type="evidence" value="ECO:0007669"/>
    <property type="project" value="InterPro"/>
</dbReference>